<protein>
    <submittedName>
        <fullName evidence="2">Uncharacterized protein</fullName>
    </submittedName>
</protein>
<dbReference type="GeneID" id="94039643"/>
<dbReference type="RefSeq" id="WP_035274306.1">
    <property type="nucleotide sequence ID" value="NZ_DAMBOE010000004.1"/>
</dbReference>
<feature type="signal peptide" evidence="1">
    <location>
        <begin position="1"/>
        <end position="19"/>
    </location>
</feature>
<feature type="chain" id="PRO_5043756224" evidence="1">
    <location>
        <begin position="20"/>
        <end position="128"/>
    </location>
</feature>
<dbReference type="Proteomes" id="UP001208074">
    <property type="component" value="Unassembled WGS sequence"/>
</dbReference>
<evidence type="ECO:0000313" key="3">
    <source>
        <dbReference type="Proteomes" id="UP001208074"/>
    </source>
</evidence>
<name>A0AAW5VS81_9BURK</name>
<dbReference type="EMBL" id="JAPKNB010000011">
    <property type="protein sequence ID" value="MCX5566785.1"/>
    <property type="molecule type" value="Genomic_DNA"/>
</dbReference>
<sequence>MKKTILAICLFTGITTANAQGVGQGIGQGLGAHYKCKSMAEALDMRAHNAMWKDPSDGEVFATMSLAYMSWVQGFISATNLHRPQNGQIRLSPERVAEWMQNYCTRNPDQEIYMGAKNIVESLPEGYH</sequence>
<accession>A0AAW5VS81</accession>
<gene>
    <name evidence="2" type="ORF">OSH02_15550</name>
</gene>
<evidence type="ECO:0000313" key="2">
    <source>
        <dbReference type="EMBL" id="MCX5566785.1"/>
    </source>
</evidence>
<comment type="caution">
    <text evidence="2">The sequence shown here is derived from an EMBL/GenBank/DDBJ whole genome shotgun (WGS) entry which is preliminary data.</text>
</comment>
<evidence type="ECO:0000256" key="1">
    <source>
        <dbReference type="SAM" id="SignalP"/>
    </source>
</evidence>
<proteinExistence type="predicted"/>
<keyword evidence="1" id="KW-0732">Signal</keyword>
<reference evidence="2" key="1">
    <citation type="submission" date="2022-11" db="EMBL/GenBank/DDBJ databases">
        <title>Biodiversity and phylogenetic relationships of bacteria.</title>
        <authorList>
            <person name="Machado R.A.R."/>
            <person name="Bhat A."/>
            <person name="Loulou A."/>
            <person name="Kallel S."/>
        </authorList>
    </citation>
    <scope>NUCLEOTIDE SEQUENCE</scope>
    <source>
        <strain evidence="2">DSM 16503</strain>
    </source>
</reference>
<dbReference type="AlphaFoldDB" id="A0AAW5VS81"/>
<organism evidence="2 3">
    <name type="scientific">Alcaligenes phenolicus</name>
    <dbReference type="NCBI Taxonomy" id="232846"/>
    <lineage>
        <taxon>Bacteria</taxon>
        <taxon>Pseudomonadati</taxon>
        <taxon>Pseudomonadota</taxon>
        <taxon>Betaproteobacteria</taxon>
        <taxon>Burkholderiales</taxon>
        <taxon>Alcaligenaceae</taxon>
        <taxon>Alcaligenes</taxon>
    </lineage>
</organism>